<evidence type="ECO:0000256" key="1">
    <source>
        <dbReference type="SAM" id="MobiDB-lite"/>
    </source>
</evidence>
<dbReference type="Proteomes" id="UP001498476">
    <property type="component" value="Unassembled WGS sequence"/>
</dbReference>
<evidence type="ECO:0000313" key="4">
    <source>
        <dbReference type="Proteomes" id="UP001498476"/>
    </source>
</evidence>
<feature type="compositionally biased region" description="Pro residues" evidence="1">
    <location>
        <begin position="336"/>
        <end position="345"/>
    </location>
</feature>
<reference evidence="3 4" key="1">
    <citation type="journal article" date="2025" name="Microbiol. Resour. Announc.">
        <title>Draft genome sequences for Neonectria magnoliae and Neonectria punicea, canker pathogens of Liriodendron tulipifera and Acer saccharum in West Virginia.</title>
        <authorList>
            <person name="Petronek H.M."/>
            <person name="Kasson M.T."/>
            <person name="Metheny A.M."/>
            <person name="Stauder C.M."/>
            <person name="Lovett B."/>
            <person name="Lynch S.C."/>
            <person name="Garnas J.R."/>
            <person name="Kasson L.R."/>
            <person name="Stajich J.E."/>
        </authorList>
    </citation>
    <scope>NUCLEOTIDE SEQUENCE [LARGE SCALE GENOMIC DNA]</scope>
    <source>
        <strain evidence="3 4">NRRL 64653</strain>
    </source>
</reference>
<keyword evidence="4" id="KW-1185">Reference proteome</keyword>
<feature type="compositionally biased region" description="Basic residues" evidence="1">
    <location>
        <begin position="163"/>
        <end position="175"/>
    </location>
</feature>
<comment type="caution">
    <text evidence="3">The sequence shown here is derived from an EMBL/GenBank/DDBJ whole genome shotgun (WGS) entry which is preliminary data.</text>
</comment>
<feature type="region of interest" description="Disordered" evidence="1">
    <location>
        <begin position="130"/>
        <end position="203"/>
    </location>
</feature>
<feature type="compositionally biased region" description="Low complexity" evidence="1">
    <location>
        <begin position="135"/>
        <end position="148"/>
    </location>
</feature>
<evidence type="ECO:0000313" key="3">
    <source>
        <dbReference type="EMBL" id="KAK7403185.1"/>
    </source>
</evidence>
<feature type="region of interest" description="Disordered" evidence="1">
    <location>
        <begin position="768"/>
        <end position="883"/>
    </location>
</feature>
<accession>A0ABR1GN11</accession>
<feature type="compositionally biased region" description="Polar residues" evidence="1">
    <location>
        <begin position="582"/>
        <end position="592"/>
    </location>
</feature>
<gene>
    <name evidence="3" type="ORF">QQX98_011049</name>
</gene>
<dbReference type="PROSITE" id="PS50108">
    <property type="entry name" value="CRIB"/>
    <property type="match status" value="1"/>
</dbReference>
<feature type="region of interest" description="Disordered" evidence="1">
    <location>
        <begin position="290"/>
        <end position="415"/>
    </location>
</feature>
<feature type="compositionally biased region" description="Polar residues" evidence="1">
    <location>
        <begin position="620"/>
        <end position="632"/>
    </location>
</feature>
<protein>
    <recommendedName>
        <fullName evidence="2">CRIB domain-containing protein</fullName>
    </recommendedName>
</protein>
<dbReference type="InterPro" id="IPR000095">
    <property type="entry name" value="CRIB_dom"/>
</dbReference>
<name>A0ABR1GN11_9HYPO</name>
<proteinExistence type="predicted"/>
<sequence length="883" mass="96520">MWASNMPYYSEYHSARPERDASPNVLSKSALSTVSGIVPNDVNTATTSNINNINNGSTEDIELPLQAPASLAELMEPAIEGPPSPERIRQLNNQMKRASHLNRGYGHRAASSSASSLLVSERAGWEQAIENMPLSRRSSNRSAASRSPSQDRPDSVQVLGKNIFHRRAKSSKSGRSKRESSTHSSSGSSLYSTEAPSDNSLANLKDSFMPTIFARRKTSRDETTLQRKLQISGPFNFQHVTHTPRDQIANLQRGNRMELMAELSTLRASGPASAPGVIRESDEQDLHFPGFSAENVGGQDTAMNRPSIGPRQTAPMSGTRRLMKHARSQEQLRITPPRPARPPRSPIDQIGSPTLGPVPPPRVSSRQSTHRNGSPTADLDRPQTSGGFRRPQPFSPGESPEQPPATSHGYVPEPEFPLVDETRFSHALTTPDDAAWPLATPGGASYESLLADVPEEEEHFPLPRRSRVSLASNTSSLRASQSVPILRAMAQSHRMSGASDTLGPLETSASHRATRSGLQDSCRTLVSPIRESWEDDIDYCYEHEADANFNYEWERPSLDVGRENRAPPVQVALVDDELSEAPSANTAQSSPGMLSASPFDVPALSPASQTSPPVGHEATTPVSATVVKNNFSLPRGERASRPPNLKHSRSDSRASSFKECHGFTLSPSLLIPNDYHHQMLENEKQEFPNDEEFRNRFFKSNAFYEDNLGVANHPSAFMQQQRASVSTTATNSTTNSTTVSDFAGERHVSANSTWTTLTRLTSSTSLNKMAGSWSETGDRVPSTHLADPQEDSDQEESTPPASQDDDVVPELSPFPAAPVVKRSFHKSHASESIVRDEVPPMRSPEPPKTRRSRARTTSMSQAPPVGQYALFPRSNIKGNGDRI</sequence>
<feature type="compositionally biased region" description="Low complexity" evidence="1">
    <location>
        <begin position="182"/>
        <end position="194"/>
    </location>
</feature>
<feature type="domain" description="CRIB" evidence="2">
    <location>
        <begin position="231"/>
        <end position="244"/>
    </location>
</feature>
<dbReference type="EMBL" id="JAZAVJ010000259">
    <property type="protein sequence ID" value="KAK7403185.1"/>
    <property type="molecule type" value="Genomic_DNA"/>
</dbReference>
<evidence type="ECO:0000259" key="2">
    <source>
        <dbReference type="PROSITE" id="PS50108"/>
    </source>
</evidence>
<organism evidence="3 4">
    <name type="scientific">Neonectria punicea</name>
    <dbReference type="NCBI Taxonomy" id="979145"/>
    <lineage>
        <taxon>Eukaryota</taxon>
        <taxon>Fungi</taxon>
        <taxon>Dikarya</taxon>
        <taxon>Ascomycota</taxon>
        <taxon>Pezizomycotina</taxon>
        <taxon>Sordariomycetes</taxon>
        <taxon>Hypocreomycetidae</taxon>
        <taxon>Hypocreales</taxon>
        <taxon>Nectriaceae</taxon>
        <taxon>Neonectria</taxon>
    </lineage>
</organism>
<feature type="region of interest" description="Disordered" evidence="1">
    <location>
        <begin position="579"/>
        <end position="653"/>
    </location>
</feature>